<evidence type="ECO:0000259" key="4">
    <source>
        <dbReference type="Pfam" id="PF20434"/>
    </source>
</evidence>
<comment type="caution">
    <text evidence="5">The sequence shown here is derived from an EMBL/GenBank/DDBJ whole genome shotgun (WGS) entry which is preliminary data.</text>
</comment>
<sequence precursor="true">MIFRFATFAVLASLALYVNAENPAAAPVKLSASAAVELVEGVVYSTAGDVELKLDLAKPSDTDKPLPCVVVIHGGAWRQGDRRSHLNDIRGLAEHGYVAATISYRFCPEHRFPAQVDDVRNAVRFLREHANDYRIDASRLGAMGFSAGAHLAMLLGVMEDDHQPTSKVQAVVSYFGPTDFTQPNIPDISVPLLADFIGGSLAEKPESYRQASPITFVDSTDAPILLFQGTNDPLIPVNQAVLMAERMSKHNVDGRVELLIGEGHGWGGVEKDHTNEQTLQFFNRHLMHR</sequence>
<dbReference type="InterPro" id="IPR049492">
    <property type="entry name" value="BD-FAE-like_dom"/>
</dbReference>
<proteinExistence type="inferred from homology"/>
<feature type="chain" id="PRO_5022703098" evidence="3">
    <location>
        <begin position="21"/>
        <end position="289"/>
    </location>
</feature>
<dbReference type="PANTHER" id="PTHR48081:SF13">
    <property type="entry name" value="ALPHA_BETA HYDROLASE"/>
    <property type="match status" value="1"/>
</dbReference>
<feature type="domain" description="BD-FAE-like" evidence="4">
    <location>
        <begin position="54"/>
        <end position="246"/>
    </location>
</feature>
<evidence type="ECO:0000256" key="3">
    <source>
        <dbReference type="SAM" id="SignalP"/>
    </source>
</evidence>
<evidence type="ECO:0000256" key="1">
    <source>
        <dbReference type="ARBA" id="ARBA00010515"/>
    </source>
</evidence>
<feature type="signal peptide" evidence="3">
    <location>
        <begin position="1"/>
        <end position="20"/>
    </location>
</feature>
<dbReference type="GO" id="GO:0016787">
    <property type="term" value="F:hydrolase activity"/>
    <property type="evidence" value="ECO:0007669"/>
    <property type="project" value="UniProtKB-KW"/>
</dbReference>
<evidence type="ECO:0000313" key="5">
    <source>
        <dbReference type="EMBL" id="TWT48180.1"/>
    </source>
</evidence>
<name>A0A5C5WC00_9BACT</name>
<dbReference type="InterPro" id="IPR050300">
    <property type="entry name" value="GDXG_lipolytic_enzyme"/>
</dbReference>
<keyword evidence="2 5" id="KW-0378">Hydrolase</keyword>
<dbReference type="EMBL" id="SJPI01000004">
    <property type="protein sequence ID" value="TWT48180.1"/>
    <property type="molecule type" value="Genomic_DNA"/>
</dbReference>
<dbReference type="InterPro" id="IPR002168">
    <property type="entry name" value="Lipase_GDXG_HIS_AS"/>
</dbReference>
<keyword evidence="6" id="KW-1185">Reference proteome</keyword>
<accession>A0A5C5WC00</accession>
<dbReference type="PROSITE" id="PS01173">
    <property type="entry name" value="LIPASE_GDXG_HIS"/>
    <property type="match status" value="1"/>
</dbReference>
<evidence type="ECO:0000256" key="2">
    <source>
        <dbReference type="ARBA" id="ARBA00022801"/>
    </source>
</evidence>
<dbReference type="OrthoDB" id="265201at2"/>
<organism evidence="5 6">
    <name type="scientific">Rubripirellula amarantea</name>
    <dbReference type="NCBI Taxonomy" id="2527999"/>
    <lineage>
        <taxon>Bacteria</taxon>
        <taxon>Pseudomonadati</taxon>
        <taxon>Planctomycetota</taxon>
        <taxon>Planctomycetia</taxon>
        <taxon>Pirellulales</taxon>
        <taxon>Pirellulaceae</taxon>
        <taxon>Rubripirellula</taxon>
    </lineage>
</organism>
<dbReference type="RefSeq" id="WP_146517579.1">
    <property type="nucleotide sequence ID" value="NZ_SJPI01000004.1"/>
</dbReference>
<keyword evidence="3" id="KW-0732">Signal</keyword>
<dbReference type="Gene3D" id="3.40.50.1820">
    <property type="entry name" value="alpha/beta hydrolase"/>
    <property type="match status" value="1"/>
</dbReference>
<protein>
    <submittedName>
        <fullName evidence="5">Acetyl esterase</fullName>
        <ecNumber evidence="5">3.1.1.-</ecNumber>
    </submittedName>
</protein>
<reference evidence="5 6" key="1">
    <citation type="submission" date="2019-02" db="EMBL/GenBank/DDBJ databases">
        <title>Deep-cultivation of Planctomycetes and their phenomic and genomic characterization uncovers novel biology.</title>
        <authorList>
            <person name="Wiegand S."/>
            <person name="Jogler M."/>
            <person name="Boedeker C."/>
            <person name="Pinto D."/>
            <person name="Vollmers J."/>
            <person name="Rivas-Marin E."/>
            <person name="Kohn T."/>
            <person name="Peeters S.H."/>
            <person name="Heuer A."/>
            <person name="Rast P."/>
            <person name="Oberbeckmann S."/>
            <person name="Bunk B."/>
            <person name="Jeske O."/>
            <person name="Meyerdierks A."/>
            <person name="Storesund J.E."/>
            <person name="Kallscheuer N."/>
            <person name="Luecker S."/>
            <person name="Lage O.M."/>
            <person name="Pohl T."/>
            <person name="Merkel B.J."/>
            <person name="Hornburger P."/>
            <person name="Mueller R.-W."/>
            <person name="Bruemmer F."/>
            <person name="Labrenz M."/>
            <person name="Spormann A.M."/>
            <person name="Op Den Camp H."/>
            <person name="Overmann J."/>
            <person name="Amann R."/>
            <person name="Jetten M.S.M."/>
            <person name="Mascher T."/>
            <person name="Medema M.H."/>
            <person name="Devos D.P."/>
            <person name="Kaster A.-K."/>
            <person name="Ovreas L."/>
            <person name="Rohde M."/>
            <person name="Galperin M.Y."/>
            <person name="Jogler C."/>
        </authorList>
    </citation>
    <scope>NUCLEOTIDE SEQUENCE [LARGE SCALE GENOMIC DNA]</scope>
    <source>
        <strain evidence="5 6">Pla22</strain>
    </source>
</reference>
<dbReference type="SUPFAM" id="SSF53474">
    <property type="entry name" value="alpha/beta-Hydrolases"/>
    <property type="match status" value="1"/>
</dbReference>
<comment type="similarity">
    <text evidence="1">Belongs to the 'GDXG' lipolytic enzyme family.</text>
</comment>
<dbReference type="PANTHER" id="PTHR48081">
    <property type="entry name" value="AB HYDROLASE SUPERFAMILY PROTEIN C4A8.06C"/>
    <property type="match status" value="1"/>
</dbReference>
<gene>
    <name evidence="5" type="primary">aes</name>
    <name evidence="5" type="ORF">Pla22_51810</name>
</gene>
<dbReference type="Pfam" id="PF20434">
    <property type="entry name" value="BD-FAE"/>
    <property type="match status" value="1"/>
</dbReference>
<dbReference type="InterPro" id="IPR029058">
    <property type="entry name" value="AB_hydrolase_fold"/>
</dbReference>
<evidence type="ECO:0000313" key="6">
    <source>
        <dbReference type="Proteomes" id="UP000316598"/>
    </source>
</evidence>
<dbReference type="EC" id="3.1.1.-" evidence="5"/>
<dbReference type="Proteomes" id="UP000316598">
    <property type="component" value="Unassembled WGS sequence"/>
</dbReference>
<dbReference type="AlphaFoldDB" id="A0A5C5WC00"/>